<dbReference type="Gene3D" id="3.30.1060.10">
    <property type="entry name" value="Peptide methionine sulphoxide reductase MsrA"/>
    <property type="match status" value="1"/>
</dbReference>
<reference evidence="6 7" key="1">
    <citation type="journal article" date="2016" name="Nat. Commun.">
        <title>Thousands of microbial genomes shed light on interconnected biogeochemical processes in an aquifer system.</title>
        <authorList>
            <person name="Anantharaman K."/>
            <person name="Brown C.T."/>
            <person name="Hug L.A."/>
            <person name="Sharon I."/>
            <person name="Castelle C.J."/>
            <person name="Probst A.J."/>
            <person name="Thomas B.C."/>
            <person name="Singh A."/>
            <person name="Wilkins M.J."/>
            <person name="Karaoz U."/>
            <person name="Brodie E.L."/>
            <person name="Williams K.H."/>
            <person name="Hubbard S.S."/>
            <person name="Banfield J.F."/>
        </authorList>
    </citation>
    <scope>NUCLEOTIDE SEQUENCE [LARGE SCALE GENOMIC DNA]</scope>
</reference>
<comment type="catalytic activity">
    <reaction evidence="3">
        <text>L-methionyl-[protein] + [thioredoxin]-disulfide + H2O = L-methionyl-(S)-S-oxide-[protein] + [thioredoxin]-dithiol</text>
        <dbReference type="Rhea" id="RHEA:14217"/>
        <dbReference type="Rhea" id="RHEA-COMP:10698"/>
        <dbReference type="Rhea" id="RHEA-COMP:10700"/>
        <dbReference type="Rhea" id="RHEA-COMP:12313"/>
        <dbReference type="Rhea" id="RHEA-COMP:12315"/>
        <dbReference type="ChEBI" id="CHEBI:15377"/>
        <dbReference type="ChEBI" id="CHEBI:16044"/>
        <dbReference type="ChEBI" id="CHEBI:29950"/>
        <dbReference type="ChEBI" id="CHEBI:44120"/>
        <dbReference type="ChEBI" id="CHEBI:50058"/>
        <dbReference type="EC" id="1.8.4.11"/>
    </reaction>
</comment>
<dbReference type="PANTHER" id="PTHR43774:SF1">
    <property type="entry name" value="PEPTIDE METHIONINE SULFOXIDE REDUCTASE MSRA 2"/>
    <property type="match status" value="1"/>
</dbReference>
<organism evidence="6 7">
    <name type="scientific">Candidatus Woykebacteria bacterium RBG_19FT_COMBO_43_10</name>
    <dbReference type="NCBI Taxonomy" id="1802598"/>
    <lineage>
        <taxon>Bacteria</taxon>
        <taxon>Candidatus Woykeibacteriota</taxon>
    </lineage>
</organism>
<evidence type="ECO:0000256" key="4">
    <source>
        <dbReference type="ARBA" id="ARBA00048782"/>
    </source>
</evidence>
<name>A0A1G1WHW8_9BACT</name>
<dbReference type="InterPro" id="IPR002569">
    <property type="entry name" value="Met_Sox_Rdtase_MsrA_dom"/>
</dbReference>
<dbReference type="EMBL" id="MHCU01000041">
    <property type="protein sequence ID" value="OGY27315.1"/>
    <property type="molecule type" value="Genomic_DNA"/>
</dbReference>
<evidence type="ECO:0000259" key="5">
    <source>
        <dbReference type="Pfam" id="PF01625"/>
    </source>
</evidence>
<dbReference type="Pfam" id="PF01625">
    <property type="entry name" value="PMSR"/>
    <property type="match status" value="1"/>
</dbReference>
<dbReference type="SUPFAM" id="SSF55068">
    <property type="entry name" value="Peptide methionine sulfoxide reductase"/>
    <property type="match status" value="1"/>
</dbReference>
<feature type="domain" description="Peptide methionine sulphoxide reductase MsrA" evidence="5">
    <location>
        <begin position="3"/>
        <end position="41"/>
    </location>
</feature>
<dbReference type="GO" id="GO:0008113">
    <property type="term" value="F:peptide-methionine (S)-S-oxide reductase activity"/>
    <property type="evidence" value="ECO:0007669"/>
    <property type="project" value="UniProtKB-EC"/>
</dbReference>
<evidence type="ECO:0000313" key="6">
    <source>
        <dbReference type="EMBL" id="OGY27315.1"/>
    </source>
</evidence>
<gene>
    <name evidence="6" type="ORF">A2Z42_03640</name>
</gene>
<evidence type="ECO:0000256" key="1">
    <source>
        <dbReference type="ARBA" id="ARBA00012502"/>
    </source>
</evidence>
<evidence type="ECO:0000256" key="2">
    <source>
        <dbReference type="ARBA" id="ARBA00023002"/>
    </source>
</evidence>
<keyword evidence="2" id="KW-0560">Oxidoreductase</keyword>
<dbReference type="PANTHER" id="PTHR43774">
    <property type="entry name" value="PEPTIDE METHIONINE SULFOXIDE REDUCTASE"/>
    <property type="match status" value="1"/>
</dbReference>
<dbReference type="AlphaFoldDB" id="A0A1G1WHW8"/>
<sequence>MESNSNFKGKIITQIEPFKAFYEAEASNKDYYDKNKSAGYCRVVIDPKITKLYKEFGDKVKEGYKNKRGNDSG</sequence>
<protein>
    <recommendedName>
        <fullName evidence="1">peptide-methionine (S)-S-oxide reductase</fullName>
        <ecNumber evidence="1">1.8.4.11</ecNumber>
    </recommendedName>
</protein>
<proteinExistence type="predicted"/>
<dbReference type="EC" id="1.8.4.11" evidence="1"/>
<comment type="caution">
    <text evidence="6">The sequence shown here is derived from an EMBL/GenBank/DDBJ whole genome shotgun (WGS) entry which is preliminary data.</text>
</comment>
<comment type="catalytic activity">
    <reaction evidence="4">
        <text>[thioredoxin]-disulfide + L-methionine + H2O = L-methionine (S)-S-oxide + [thioredoxin]-dithiol</text>
        <dbReference type="Rhea" id="RHEA:19993"/>
        <dbReference type="Rhea" id="RHEA-COMP:10698"/>
        <dbReference type="Rhea" id="RHEA-COMP:10700"/>
        <dbReference type="ChEBI" id="CHEBI:15377"/>
        <dbReference type="ChEBI" id="CHEBI:29950"/>
        <dbReference type="ChEBI" id="CHEBI:50058"/>
        <dbReference type="ChEBI" id="CHEBI:57844"/>
        <dbReference type="ChEBI" id="CHEBI:58772"/>
        <dbReference type="EC" id="1.8.4.11"/>
    </reaction>
</comment>
<evidence type="ECO:0000256" key="3">
    <source>
        <dbReference type="ARBA" id="ARBA00047806"/>
    </source>
</evidence>
<evidence type="ECO:0000313" key="7">
    <source>
        <dbReference type="Proteomes" id="UP000176645"/>
    </source>
</evidence>
<dbReference type="InterPro" id="IPR036509">
    <property type="entry name" value="Met_Sox_Rdtase_MsrA_sf"/>
</dbReference>
<dbReference type="Proteomes" id="UP000176645">
    <property type="component" value="Unassembled WGS sequence"/>
</dbReference>
<accession>A0A1G1WHW8</accession>